<dbReference type="InterPro" id="IPR002514">
    <property type="entry name" value="Transposase_8"/>
</dbReference>
<protein>
    <recommendedName>
        <fullName evidence="4">Transposase</fullName>
    </recommendedName>
</protein>
<dbReference type="EMBL" id="MDZA01000022">
    <property type="protein sequence ID" value="OGX91952.1"/>
    <property type="molecule type" value="Genomic_DNA"/>
</dbReference>
<gene>
    <name evidence="2" type="ORF">BEN49_03950</name>
</gene>
<reference evidence="2 3" key="1">
    <citation type="submission" date="2016-08" db="EMBL/GenBank/DDBJ databases">
        <title>Hymenobacter coccineus sp. nov., Hymenobacter lapidarius sp. nov. and Hymenobacter glacialis sp. nov., isolated from Antarctic soil.</title>
        <authorList>
            <person name="Sedlacek I."/>
            <person name="Kralova S."/>
            <person name="Kyrova K."/>
            <person name="Maslanova I."/>
            <person name="Stankova E."/>
            <person name="Vrbovska V."/>
            <person name="Nemec M."/>
            <person name="Bartak M."/>
            <person name="Svec P."/>
            <person name="Busse H.-J."/>
            <person name="Pantucek R."/>
        </authorList>
    </citation>
    <scope>NUCLEOTIDE SEQUENCE [LARGE SCALE GENOMIC DNA]</scope>
    <source>
        <strain evidence="2 3">CCM 8649</strain>
    </source>
</reference>
<accession>A0A1G1TM77</accession>
<organism evidence="2 3">
    <name type="scientific">Hymenobacter coccineus</name>
    <dbReference type="NCBI Taxonomy" id="1908235"/>
    <lineage>
        <taxon>Bacteria</taxon>
        <taxon>Pseudomonadati</taxon>
        <taxon>Bacteroidota</taxon>
        <taxon>Cytophagia</taxon>
        <taxon>Cytophagales</taxon>
        <taxon>Hymenobacteraceae</taxon>
        <taxon>Hymenobacter</taxon>
    </lineage>
</organism>
<dbReference type="OrthoDB" id="885408at2"/>
<keyword evidence="3" id="KW-1185">Reference proteome</keyword>
<comment type="caution">
    <text evidence="2">The sequence shown here is derived from an EMBL/GenBank/DDBJ whole genome shotgun (WGS) entry which is preliminary data.</text>
</comment>
<dbReference type="Gene3D" id="1.10.10.60">
    <property type="entry name" value="Homeodomain-like"/>
    <property type="match status" value="1"/>
</dbReference>
<sequence length="102" mass="11276">MEAEKPAGRRPRTKYDAAFRTEAVRRVNQDGQAATRVAQALGMSEAVLGKWVRAARAQAARPAGSEALEQENKQLRAQLARAEMERDILKKALTIFSQPTGR</sequence>
<dbReference type="Pfam" id="PF01527">
    <property type="entry name" value="HTH_Tnp_1"/>
    <property type="match status" value="1"/>
</dbReference>
<dbReference type="GO" id="GO:0004803">
    <property type="term" value="F:transposase activity"/>
    <property type="evidence" value="ECO:0007669"/>
    <property type="project" value="InterPro"/>
</dbReference>
<name>A0A1G1TM77_9BACT</name>
<dbReference type="PANTHER" id="PTHR33215">
    <property type="entry name" value="PROTEIN DISTAL ANTENNA"/>
    <property type="match status" value="1"/>
</dbReference>
<proteinExistence type="predicted"/>
<evidence type="ECO:0000313" key="2">
    <source>
        <dbReference type="EMBL" id="OGX91952.1"/>
    </source>
</evidence>
<evidence type="ECO:0008006" key="4">
    <source>
        <dbReference type="Google" id="ProtNLM"/>
    </source>
</evidence>
<dbReference type="GO" id="GO:0003677">
    <property type="term" value="F:DNA binding"/>
    <property type="evidence" value="ECO:0007669"/>
    <property type="project" value="InterPro"/>
</dbReference>
<keyword evidence="1" id="KW-0175">Coiled coil</keyword>
<evidence type="ECO:0000313" key="3">
    <source>
        <dbReference type="Proteomes" id="UP000177506"/>
    </source>
</evidence>
<dbReference type="AlphaFoldDB" id="A0A1G1TM77"/>
<feature type="coiled-coil region" evidence="1">
    <location>
        <begin position="65"/>
        <end position="92"/>
    </location>
</feature>
<dbReference type="GO" id="GO:0006313">
    <property type="term" value="P:DNA transposition"/>
    <property type="evidence" value="ECO:0007669"/>
    <property type="project" value="InterPro"/>
</dbReference>
<dbReference type="PANTHER" id="PTHR33215:SF13">
    <property type="entry name" value="PROTEIN DISTAL ANTENNA"/>
    <property type="match status" value="1"/>
</dbReference>
<dbReference type="InterPro" id="IPR051839">
    <property type="entry name" value="RD_transcriptional_regulator"/>
</dbReference>
<dbReference type="Proteomes" id="UP000177506">
    <property type="component" value="Unassembled WGS sequence"/>
</dbReference>
<evidence type="ECO:0000256" key="1">
    <source>
        <dbReference type="SAM" id="Coils"/>
    </source>
</evidence>
<dbReference type="RefSeq" id="WP_070740000.1">
    <property type="nucleotide sequence ID" value="NZ_MDZA01000022.1"/>
</dbReference>
<dbReference type="InterPro" id="IPR009057">
    <property type="entry name" value="Homeodomain-like_sf"/>
</dbReference>
<dbReference type="SUPFAM" id="SSF46689">
    <property type="entry name" value="Homeodomain-like"/>
    <property type="match status" value="1"/>
</dbReference>